<evidence type="ECO:0000313" key="3">
    <source>
        <dbReference type="Proteomes" id="UP000654345"/>
    </source>
</evidence>
<dbReference type="InterPro" id="IPR024072">
    <property type="entry name" value="DHFR-like_dom_sf"/>
</dbReference>
<feature type="domain" description="Bacterial bifunctional deaminase-reductase C-terminal" evidence="1">
    <location>
        <begin position="2"/>
        <end position="183"/>
    </location>
</feature>
<reference evidence="2 3" key="1">
    <citation type="journal article" date="2021" name="Int. J. Syst. Evol. Microbiol.">
        <title>Reticulibacter mediterranei gen. nov., sp. nov., within the new family Reticulibacteraceae fam. nov., and Ktedonospora formicarum gen. nov., sp. nov., Ktedonobacter robiniae sp. nov., Dictyobacter formicarum sp. nov. and Dictyobacter arantiisoli sp. nov., belonging to the class Ktedonobacteria.</title>
        <authorList>
            <person name="Yabe S."/>
            <person name="Zheng Y."/>
            <person name="Wang C.M."/>
            <person name="Sakai Y."/>
            <person name="Abe K."/>
            <person name="Yokota A."/>
            <person name="Donadio S."/>
            <person name="Cavaletti L."/>
            <person name="Monciardini P."/>
        </authorList>
    </citation>
    <scope>NUCLEOTIDE SEQUENCE [LARGE SCALE GENOMIC DNA]</scope>
    <source>
        <strain evidence="2 3">SOSP1-30</strain>
    </source>
</reference>
<gene>
    <name evidence="2" type="primary">yyaP</name>
    <name evidence="2" type="ORF">KSB_47050</name>
</gene>
<dbReference type="Gene3D" id="3.40.430.10">
    <property type="entry name" value="Dihydrofolate Reductase, subunit A"/>
    <property type="match status" value="1"/>
</dbReference>
<sequence>MRKVVLTLTMTLDGFFCGPNGELDWMSQAPDQELNDDMVTFFQGVDDGFIGYPTASGMIPYWLGVAQNPAASKEERAIAQAVNRLHAFILSNKEEKLAWENTELLVVKSDDELIETVQKIKQKPGRALGVPGGIRTAQTFVRLGLVDEYVLAVHPVTIGQGQSLFTSRVNLDLVSVKTYRSGVMRAHYRPR</sequence>
<evidence type="ECO:0000259" key="1">
    <source>
        <dbReference type="Pfam" id="PF01872"/>
    </source>
</evidence>
<name>A0ABQ3UV77_9CHLR</name>
<dbReference type="Pfam" id="PF01872">
    <property type="entry name" value="RibD_C"/>
    <property type="match status" value="1"/>
</dbReference>
<dbReference type="InterPro" id="IPR050765">
    <property type="entry name" value="Riboflavin_Biosynth_HTPR"/>
</dbReference>
<organism evidence="2 3">
    <name type="scientific">Ktedonobacter robiniae</name>
    <dbReference type="NCBI Taxonomy" id="2778365"/>
    <lineage>
        <taxon>Bacteria</taxon>
        <taxon>Bacillati</taxon>
        <taxon>Chloroflexota</taxon>
        <taxon>Ktedonobacteria</taxon>
        <taxon>Ktedonobacterales</taxon>
        <taxon>Ktedonobacteraceae</taxon>
        <taxon>Ktedonobacter</taxon>
    </lineage>
</organism>
<protein>
    <recommendedName>
        <fullName evidence="1">Bacterial bifunctional deaminase-reductase C-terminal domain-containing protein</fullName>
    </recommendedName>
</protein>
<comment type="caution">
    <text evidence="2">The sequence shown here is derived from an EMBL/GenBank/DDBJ whole genome shotgun (WGS) entry which is preliminary data.</text>
</comment>
<dbReference type="InterPro" id="IPR002734">
    <property type="entry name" value="RibDG_C"/>
</dbReference>
<dbReference type="RefSeq" id="WP_201372784.1">
    <property type="nucleotide sequence ID" value="NZ_BNJG01000002.1"/>
</dbReference>
<dbReference type="Proteomes" id="UP000654345">
    <property type="component" value="Unassembled WGS sequence"/>
</dbReference>
<keyword evidence="3" id="KW-1185">Reference proteome</keyword>
<dbReference type="PANTHER" id="PTHR38011:SF11">
    <property type="entry name" value="2,5-DIAMINO-6-RIBOSYLAMINO-4(3H)-PYRIMIDINONE 5'-PHOSPHATE REDUCTASE"/>
    <property type="match status" value="1"/>
</dbReference>
<accession>A0ABQ3UV77</accession>
<evidence type="ECO:0000313" key="2">
    <source>
        <dbReference type="EMBL" id="GHO56230.1"/>
    </source>
</evidence>
<dbReference type="SUPFAM" id="SSF53597">
    <property type="entry name" value="Dihydrofolate reductase-like"/>
    <property type="match status" value="1"/>
</dbReference>
<dbReference type="PANTHER" id="PTHR38011">
    <property type="entry name" value="DIHYDROFOLATE REDUCTASE FAMILY PROTEIN (AFU_ORTHOLOGUE AFUA_8G06820)"/>
    <property type="match status" value="1"/>
</dbReference>
<dbReference type="EMBL" id="BNJG01000002">
    <property type="protein sequence ID" value="GHO56230.1"/>
    <property type="molecule type" value="Genomic_DNA"/>
</dbReference>
<proteinExistence type="predicted"/>